<keyword evidence="3" id="KW-1185">Reference proteome</keyword>
<dbReference type="Proteomes" id="UP000826462">
    <property type="component" value="Chromosome 2"/>
</dbReference>
<dbReference type="InterPro" id="IPR050931">
    <property type="entry name" value="Mito_Protein_Transport_Metaxin"/>
</dbReference>
<dbReference type="Gene3D" id="1.20.1050.130">
    <property type="match status" value="1"/>
</dbReference>
<dbReference type="SUPFAM" id="SSF52833">
    <property type="entry name" value="Thioredoxin-like"/>
    <property type="match status" value="1"/>
</dbReference>
<accession>A0ABX8UR95</accession>
<proteinExistence type="predicted"/>
<organism evidence="2 3">
    <name type="scientific">Paraburkholderia edwinii</name>
    <dbReference type="NCBI Taxonomy" id="2861782"/>
    <lineage>
        <taxon>Bacteria</taxon>
        <taxon>Pseudomonadati</taxon>
        <taxon>Pseudomonadota</taxon>
        <taxon>Betaproteobacteria</taxon>
        <taxon>Burkholderiales</taxon>
        <taxon>Burkholderiaceae</taxon>
        <taxon>Paraburkholderia</taxon>
    </lineage>
</organism>
<dbReference type="InterPro" id="IPR036282">
    <property type="entry name" value="Glutathione-S-Trfase_C_sf"/>
</dbReference>
<name>A0ABX8UR95_9BURK</name>
<dbReference type="InterPro" id="IPR004045">
    <property type="entry name" value="Glutathione_S-Trfase_N"/>
</dbReference>
<gene>
    <name evidence="2" type="ORF">KZJ38_31430</name>
</gene>
<evidence type="ECO:0000313" key="3">
    <source>
        <dbReference type="Proteomes" id="UP000826462"/>
    </source>
</evidence>
<dbReference type="Pfam" id="PF17171">
    <property type="entry name" value="GST_C_6"/>
    <property type="match status" value="1"/>
</dbReference>
<dbReference type="EMBL" id="CP080096">
    <property type="protein sequence ID" value="QYD71526.1"/>
    <property type="molecule type" value="Genomic_DNA"/>
</dbReference>
<dbReference type="SFLD" id="SFLDS00019">
    <property type="entry name" value="Glutathione_Transferase_(cytos"/>
    <property type="match status" value="1"/>
</dbReference>
<evidence type="ECO:0000313" key="2">
    <source>
        <dbReference type="EMBL" id="QYD71526.1"/>
    </source>
</evidence>
<sequence length="235" mass="27003">MITLYSYPELYGLEDNNPYGLKVFAFLRLCGLAFDHRHVLDTKAAPRGQLPYLVDGEQTIGDSDAILSYLKRQYALTIDAALTDAQRDLDLMLRRTLDDLYWVMSYSRWRDDRFWPTFRAALLAQHADLAAESLEAAREYNFNRYHYQGIGRYEPEQAYARGVADLQVIANLIHDSGFLFGDRPVSIDTAVYGCIANIYFYDIDTPLKQCVVSQPQLVRYCVAMREAVENSRVAR</sequence>
<dbReference type="InterPro" id="IPR033468">
    <property type="entry name" value="Metaxin_GST"/>
</dbReference>
<dbReference type="InterPro" id="IPR026928">
    <property type="entry name" value="FAX/IsoI-like"/>
</dbReference>
<dbReference type="CDD" id="cd03193">
    <property type="entry name" value="GST_C_Metaxin"/>
    <property type="match status" value="1"/>
</dbReference>
<dbReference type="Pfam" id="PF17172">
    <property type="entry name" value="GST_N_4"/>
    <property type="match status" value="1"/>
</dbReference>
<dbReference type="RefSeq" id="WP_219800955.1">
    <property type="nucleotide sequence ID" value="NZ_CP080096.1"/>
</dbReference>
<dbReference type="InterPro" id="IPR036249">
    <property type="entry name" value="Thioredoxin-like_sf"/>
</dbReference>
<dbReference type="PROSITE" id="PS50404">
    <property type="entry name" value="GST_NTER"/>
    <property type="match status" value="1"/>
</dbReference>
<dbReference type="InterPro" id="IPR040079">
    <property type="entry name" value="Glutathione_S-Trfase"/>
</dbReference>
<dbReference type="PANTHER" id="PTHR12289">
    <property type="entry name" value="METAXIN RELATED"/>
    <property type="match status" value="1"/>
</dbReference>
<protein>
    <submittedName>
        <fullName evidence="2">Glutathione S-transferase family protein</fullName>
    </submittedName>
</protein>
<dbReference type="PANTHER" id="PTHR12289:SF41">
    <property type="entry name" value="FAILED AXON CONNECTIONS-RELATED"/>
    <property type="match status" value="1"/>
</dbReference>
<feature type="domain" description="GST N-terminal" evidence="1">
    <location>
        <begin position="1"/>
        <end position="78"/>
    </location>
</feature>
<dbReference type="SUPFAM" id="SSF47616">
    <property type="entry name" value="GST C-terminal domain-like"/>
    <property type="match status" value="1"/>
</dbReference>
<dbReference type="InterPro" id="IPR012336">
    <property type="entry name" value="Thioredoxin-like_fold"/>
</dbReference>
<reference evidence="2 3" key="1">
    <citation type="submission" date="2021-07" db="EMBL/GenBank/DDBJ databases">
        <title>Paraburkholderia edwinii protects Aspergillus sp. from phenazines by acting as a toxin sponge.</title>
        <authorList>
            <person name="Dahlstrom K.M."/>
            <person name="Newman D.K."/>
        </authorList>
    </citation>
    <scope>NUCLEOTIDE SEQUENCE [LARGE SCALE GENOMIC DNA]</scope>
    <source>
        <strain evidence="2 3">Pe01</strain>
    </source>
</reference>
<dbReference type="SFLD" id="SFLDG01180">
    <property type="entry name" value="SUF1"/>
    <property type="match status" value="1"/>
</dbReference>
<evidence type="ECO:0000259" key="1">
    <source>
        <dbReference type="PROSITE" id="PS50404"/>
    </source>
</evidence>
<dbReference type="SFLD" id="SFLDG01200">
    <property type="entry name" value="SUF1.1"/>
    <property type="match status" value="1"/>
</dbReference>